<evidence type="ECO:0000256" key="3">
    <source>
        <dbReference type="ARBA" id="ARBA00022448"/>
    </source>
</evidence>
<reference evidence="12" key="1">
    <citation type="submission" date="2023-05" db="EMBL/GenBank/DDBJ databases">
        <title>Nepenthes gracilis genome sequencing.</title>
        <authorList>
            <person name="Fukushima K."/>
        </authorList>
    </citation>
    <scope>NUCLEOTIDE SEQUENCE</scope>
    <source>
        <strain evidence="12">SING2019-196</strain>
    </source>
</reference>
<dbReference type="Pfam" id="PF05064">
    <property type="entry name" value="Nsp1_C"/>
    <property type="match status" value="1"/>
</dbReference>
<keyword evidence="3" id="KW-0813">Transport</keyword>
<name>A0AAD3XU13_NEPGR</name>
<keyword evidence="13" id="KW-1185">Reference proteome</keyword>
<feature type="compositionally biased region" description="Low complexity" evidence="10">
    <location>
        <begin position="349"/>
        <end position="382"/>
    </location>
</feature>
<evidence type="ECO:0000256" key="6">
    <source>
        <dbReference type="ARBA" id="ARBA00023010"/>
    </source>
</evidence>
<dbReference type="Gene3D" id="1.20.5.170">
    <property type="match status" value="1"/>
</dbReference>
<keyword evidence="8" id="KW-0539">Nucleus</keyword>
<feature type="coiled-coil region" evidence="9">
    <location>
        <begin position="679"/>
        <end position="741"/>
    </location>
</feature>
<dbReference type="GO" id="GO:0044613">
    <property type="term" value="C:nuclear pore central transport channel"/>
    <property type="evidence" value="ECO:0007669"/>
    <property type="project" value="TreeGrafter"/>
</dbReference>
<evidence type="ECO:0000256" key="8">
    <source>
        <dbReference type="ARBA" id="ARBA00023242"/>
    </source>
</evidence>
<gene>
    <name evidence="12" type="ORF">Nepgr_019059</name>
</gene>
<dbReference type="PANTHER" id="PTHR12084:SF0">
    <property type="entry name" value="NUCLEAR PORE GLYCOPROTEIN P62"/>
    <property type="match status" value="1"/>
</dbReference>
<dbReference type="InterPro" id="IPR026010">
    <property type="entry name" value="NSP1/NUP62"/>
</dbReference>
<accession>A0AAD3XU13</accession>
<dbReference type="AlphaFoldDB" id="A0AAD3XU13"/>
<keyword evidence="7" id="KW-0906">Nuclear pore complex</keyword>
<evidence type="ECO:0000256" key="9">
    <source>
        <dbReference type="SAM" id="Coils"/>
    </source>
</evidence>
<evidence type="ECO:0000256" key="5">
    <source>
        <dbReference type="ARBA" id="ARBA00022927"/>
    </source>
</evidence>
<protein>
    <recommendedName>
        <fullName evidence="11">Nucleoporin NSP1-like C-terminal domain-containing protein</fullName>
    </recommendedName>
</protein>
<evidence type="ECO:0000313" key="13">
    <source>
        <dbReference type="Proteomes" id="UP001279734"/>
    </source>
</evidence>
<evidence type="ECO:0000256" key="7">
    <source>
        <dbReference type="ARBA" id="ARBA00023132"/>
    </source>
</evidence>
<feature type="domain" description="Nucleoporin NSP1-like C-terminal" evidence="11">
    <location>
        <begin position="428"/>
        <end position="523"/>
    </location>
</feature>
<sequence length="824" mass="86095">MSFGFGSTSSASSALSFGFGASSSAASAPSFGFVGGTTSSSSTPPFSFSFPASSATTTATTSWSSLLGMPSLSHASSASSLLESFLTSATATTETPSFASSPPSIFARSASPLFASSPSPFFASSASAAAETATTAIPFSLPVIGSSTAYISATTSTATTTPSFPNLFSSSSASPFSSSSSASTTGFSSPGTSSFSRNTPADSLFNTVFTTSTAASSTSAGFSFATQAFSGFQSSFISTTPITTAASTASSGAAGGLTALASKALFGTSSTPLFSAVTTTTGSTPLAATTAAAPPALSTDAATASQAEVSTSPFAGISISSSFSATGLVAGASTEAASPAAISSFSKFSASTGTGTSGTTGTLTTKTSTSSLSSQPLRTTSTPATGLATSFSVAATDSSSITSAAQTLASSVGTSSAAIAQVASAPRLPSEITGKTVEEIIKEWNSELQERAKKFQKHASAIAEWNKRILQIRDVLLRLETEVAKVVDTQTNLEQQLELTETHQQEVDKTLQSMEEEAERIYRDECGLMLNDEAVSAREAMYEQGESIERELQLMKEQVKSIIQTLNANQGGDLDTIEGMTPLDVEGGDLDKTEGMTPLDVEVLPFVSLRPPSVSRLEDSPSSSYQEGPSLLESKELLRLMAEGLYHRDAEISRLSQAYVDPAVLIEKEILVDIAFAEAQQSQERAAFLNRKMSELTTRSQELLDERSLALNQVATLKDTLQEAEQRLADFRNKCAQLEGELRTRLRPEEVGLALDDRFRDGFHHCRRIVYLVVPDFPISYLDPRNVGALHRSDLVDFSETNGGPLSRSMGAPNFIIVLFECRQ</sequence>
<dbReference type="GO" id="GO:0051028">
    <property type="term" value="P:mRNA transport"/>
    <property type="evidence" value="ECO:0007669"/>
    <property type="project" value="UniProtKB-KW"/>
</dbReference>
<feature type="region of interest" description="Disordered" evidence="10">
    <location>
        <begin position="349"/>
        <end position="383"/>
    </location>
</feature>
<evidence type="ECO:0000256" key="10">
    <source>
        <dbReference type="SAM" id="MobiDB-lite"/>
    </source>
</evidence>
<evidence type="ECO:0000259" key="11">
    <source>
        <dbReference type="Pfam" id="PF05064"/>
    </source>
</evidence>
<proteinExistence type="inferred from homology"/>
<dbReference type="PANTHER" id="PTHR12084">
    <property type="entry name" value="NUCLEAR PORE GLYCOPROTEIN P62-RELATED"/>
    <property type="match status" value="1"/>
</dbReference>
<dbReference type="InterPro" id="IPR007758">
    <property type="entry name" value="Nucleoporin_NSP1_C"/>
</dbReference>
<dbReference type="GO" id="GO:0006405">
    <property type="term" value="P:RNA export from nucleus"/>
    <property type="evidence" value="ECO:0007669"/>
    <property type="project" value="TreeGrafter"/>
</dbReference>
<keyword evidence="4" id="KW-0509">mRNA transport</keyword>
<comment type="similarity">
    <text evidence="2">Belongs to the nucleoporin NSP1/NUP62 family.</text>
</comment>
<organism evidence="12 13">
    <name type="scientific">Nepenthes gracilis</name>
    <name type="common">Slender pitcher plant</name>
    <dbReference type="NCBI Taxonomy" id="150966"/>
    <lineage>
        <taxon>Eukaryota</taxon>
        <taxon>Viridiplantae</taxon>
        <taxon>Streptophyta</taxon>
        <taxon>Embryophyta</taxon>
        <taxon>Tracheophyta</taxon>
        <taxon>Spermatophyta</taxon>
        <taxon>Magnoliopsida</taxon>
        <taxon>eudicotyledons</taxon>
        <taxon>Gunneridae</taxon>
        <taxon>Pentapetalae</taxon>
        <taxon>Caryophyllales</taxon>
        <taxon>Nepenthaceae</taxon>
        <taxon>Nepenthes</taxon>
    </lineage>
</organism>
<feature type="coiled-coil region" evidence="9">
    <location>
        <begin position="462"/>
        <end position="558"/>
    </location>
</feature>
<dbReference type="GO" id="GO:0017056">
    <property type="term" value="F:structural constituent of nuclear pore"/>
    <property type="evidence" value="ECO:0007669"/>
    <property type="project" value="InterPro"/>
</dbReference>
<comment type="caution">
    <text evidence="12">The sequence shown here is derived from an EMBL/GenBank/DDBJ whole genome shotgun (WGS) entry which is preliminary data.</text>
</comment>
<evidence type="ECO:0000313" key="12">
    <source>
        <dbReference type="EMBL" id="GMH17218.1"/>
    </source>
</evidence>
<evidence type="ECO:0000256" key="1">
    <source>
        <dbReference type="ARBA" id="ARBA00004567"/>
    </source>
</evidence>
<dbReference type="EMBL" id="BSYO01000017">
    <property type="protein sequence ID" value="GMH17218.1"/>
    <property type="molecule type" value="Genomic_DNA"/>
</dbReference>
<evidence type="ECO:0000256" key="2">
    <source>
        <dbReference type="ARBA" id="ARBA00005911"/>
    </source>
</evidence>
<keyword evidence="6" id="KW-0811">Translocation</keyword>
<dbReference type="GO" id="GO:0006606">
    <property type="term" value="P:protein import into nucleus"/>
    <property type="evidence" value="ECO:0007669"/>
    <property type="project" value="TreeGrafter"/>
</dbReference>
<keyword evidence="9" id="KW-0175">Coiled coil</keyword>
<keyword evidence="5" id="KW-0653">Protein transport</keyword>
<dbReference type="GO" id="GO:0005543">
    <property type="term" value="F:phospholipid binding"/>
    <property type="evidence" value="ECO:0007669"/>
    <property type="project" value="TreeGrafter"/>
</dbReference>
<dbReference type="Proteomes" id="UP001279734">
    <property type="component" value="Unassembled WGS sequence"/>
</dbReference>
<dbReference type="FunFam" id="1.20.5.170:FF:000040">
    <property type="entry name" value="Nuclear pore glycoprotein p62"/>
    <property type="match status" value="1"/>
</dbReference>
<comment type="subcellular location">
    <subcellularLocation>
        <location evidence="1">Nucleus</location>
        <location evidence="1">Nuclear pore complex</location>
    </subcellularLocation>
</comment>
<evidence type="ECO:0000256" key="4">
    <source>
        <dbReference type="ARBA" id="ARBA00022816"/>
    </source>
</evidence>